<protein>
    <recommendedName>
        <fullName evidence="3">RHS repeat-associated core domain-containing protein</fullName>
    </recommendedName>
</protein>
<dbReference type="Proteomes" id="UP000317550">
    <property type="component" value="Chromosome"/>
</dbReference>
<organism evidence="1 2">
    <name type="scientific">Chitinimonas arctica</name>
    <dbReference type="NCBI Taxonomy" id="2594795"/>
    <lineage>
        <taxon>Bacteria</taxon>
        <taxon>Pseudomonadati</taxon>
        <taxon>Pseudomonadota</taxon>
        <taxon>Betaproteobacteria</taxon>
        <taxon>Neisseriales</taxon>
        <taxon>Chitinibacteraceae</taxon>
        <taxon>Chitinimonas</taxon>
    </lineage>
</organism>
<dbReference type="OrthoDB" id="166951at2"/>
<dbReference type="AlphaFoldDB" id="A0A516SMH5"/>
<keyword evidence="2" id="KW-1185">Reference proteome</keyword>
<proteinExistence type="predicted"/>
<dbReference type="EMBL" id="CP041730">
    <property type="protein sequence ID" value="QDQ29364.1"/>
    <property type="molecule type" value="Genomic_DNA"/>
</dbReference>
<reference evidence="2" key="1">
    <citation type="submission" date="2019-07" db="EMBL/GenBank/DDBJ databases">
        <title>Chitinimonas sp. nov., isolated from Ny-Alesund, arctica soil.</title>
        <authorList>
            <person name="Xu Q."/>
            <person name="Peng F."/>
        </authorList>
    </citation>
    <scope>NUCLEOTIDE SEQUENCE [LARGE SCALE GENOMIC DNA]</scope>
    <source>
        <strain evidence="2">R3-44</strain>
    </source>
</reference>
<dbReference type="KEGG" id="cari:FNU76_16800"/>
<sequence>MGRYIQSDPIGLAGGINTYAYVENNPLWDIDPQGLAGVRNGPIRVRAGTNPVRDIIYNATVNRTIEQIRTYDPNFRYAIVAPQGYRYNRQDAEYVADLLKQYQASQVCTANGQPRPPINYGSTPNGVPFTRHYGTETGPVRNLPVSVLDQAISNGTSTPGRNNSTVHFDPVNNVTVVVGRGGIMSAHKE</sequence>
<evidence type="ECO:0000313" key="2">
    <source>
        <dbReference type="Proteomes" id="UP000317550"/>
    </source>
</evidence>
<gene>
    <name evidence="1" type="ORF">FNU76_16800</name>
</gene>
<dbReference type="NCBIfam" id="TIGR03696">
    <property type="entry name" value="Rhs_assc_core"/>
    <property type="match status" value="1"/>
</dbReference>
<accession>A0A516SMH5</accession>
<name>A0A516SMH5_9NEIS</name>
<dbReference type="InterPro" id="IPR022385">
    <property type="entry name" value="Rhs_assc_core"/>
</dbReference>
<evidence type="ECO:0000313" key="1">
    <source>
        <dbReference type="EMBL" id="QDQ29364.1"/>
    </source>
</evidence>
<evidence type="ECO:0008006" key="3">
    <source>
        <dbReference type="Google" id="ProtNLM"/>
    </source>
</evidence>
<dbReference type="Gene3D" id="2.180.10.10">
    <property type="entry name" value="RHS repeat-associated core"/>
    <property type="match status" value="1"/>
</dbReference>